<feature type="transmembrane region" description="Helical" evidence="5">
    <location>
        <begin position="131"/>
        <end position="151"/>
    </location>
</feature>
<evidence type="ECO:0000313" key="7">
    <source>
        <dbReference type="EMBL" id="CUF06311.1"/>
    </source>
</evidence>
<name>A0A0S4IKD4_BODSA</name>
<evidence type="ECO:0000259" key="6">
    <source>
        <dbReference type="PROSITE" id="PS50850"/>
    </source>
</evidence>
<evidence type="ECO:0000256" key="4">
    <source>
        <dbReference type="ARBA" id="ARBA00023136"/>
    </source>
</evidence>
<reference evidence="8" key="1">
    <citation type="submission" date="2015-09" db="EMBL/GenBank/DDBJ databases">
        <authorList>
            <consortium name="Pathogen Informatics"/>
        </authorList>
    </citation>
    <scope>NUCLEOTIDE SEQUENCE [LARGE SCALE GENOMIC DNA]</scope>
    <source>
        <strain evidence="8">Lake Konstanz</strain>
    </source>
</reference>
<dbReference type="PANTHER" id="PTHR23508:SF10">
    <property type="entry name" value="CARBOXYLIC ACID TRANSPORTER PROTEIN HOMOLOG"/>
    <property type="match status" value="1"/>
</dbReference>
<keyword evidence="3 5" id="KW-1133">Transmembrane helix</keyword>
<keyword evidence="8" id="KW-1185">Reference proteome</keyword>
<feature type="transmembrane region" description="Helical" evidence="5">
    <location>
        <begin position="103"/>
        <end position="122"/>
    </location>
</feature>
<organism evidence="7 8">
    <name type="scientific">Bodo saltans</name>
    <name type="common">Flagellated protozoan</name>
    <dbReference type="NCBI Taxonomy" id="75058"/>
    <lineage>
        <taxon>Eukaryota</taxon>
        <taxon>Discoba</taxon>
        <taxon>Euglenozoa</taxon>
        <taxon>Kinetoplastea</taxon>
        <taxon>Metakinetoplastina</taxon>
        <taxon>Eubodonida</taxon>
        <taxon>Bodonidae</taxon>
        <taxon>Bodo</taxon>
    </lineage>
</organism>
<proteinExistence type="predicted"/>
<feature type="domain" description="Major facilitator superfamily (MFS) profile" evidence="6">
    <location>
        <begin position="54"/>
        <end position="483"/>
    </location>
</feature>
<feature type="transmembrane region" description="Helical" evidence="5">
    <location>
        <begin position="332"/>
        <end position="352"/>
    </location>
</feature>
<feature type="transmembrane region" description="Helical" evidence="5">
    <location>
        <begin position="429"/>
        <end position="449"/>
    </location>
</feature>
<protein>
    <submittedName>
        <fullName evidence="7">Inorganic phosphate transporter, putative</fullName>
    </submittedName>
</protein>
<evidence type="ECO:0000256" key="5">
    <source>
        <dbReference type="SAM" id="Phobius"/>
    </source>
</evidence>
<feature type="transmembrane region" description="Helical" evidence="5">
    <location>
        <begin position="391"/>
        <end position="408"/>
    </location>
</feature>
<feature type="transmembrane region" description="Helical" evidence="5">
    <location>
        <begin position="204"/>
        <end position="225"/>
    </location>
</feature>
<feature type="transmembrane region" description="Helical" evidence="5">
    <location>
        <begin position="455"/>
        <end position="479"/>
    </location>
</feature>
<evidence type="ECO:0000256" key="2">
    <source>
        <dbReference type="ARBA" id="ARBA00022692"/>
    </source>
</evidence>
<feature type="transmembrane region" description="Helical" evidence="5">
    <location>
        <begin position="231"/>
        <end position="249"/>
    </location>
</feature>
<dbReference type="Pfam" id="PF07690">
    <property type="entry name" value="MFS_1"/>
    <property type="match status" value="1"/>
</dbReference>
<dbReference type="InterPro" id="IPR011701">
    <property type="entry name" value="MFS"/>
</dbReference>
<dbReference type="Gene3D" id="1.20.1250.20">
    <property type="entry name" value="MFS general substrate transporter like domains"/>
    <property type="match status" value="1"/>
</dbReference>
<dbReference type="PROSITE" id="PS50850">
    <property type="entry name" value="MFS"/>
    <property type="match status" value="1"/>
</dbReference>
<dbReference type="EMBL" id="CYKH01000235">
    <property type="protein sequence ID" value="CUF06311.1"/>
    <property type="molecule type" value="Genomic_DNA"/>
</dbReference>
<feature type="transmembrane region" description="Helical" evidence="5">
    <location>
        <begin position="288"/>
        <end position="307"/>
    </location>
</feature>
<dbReference type="VEuPathDB" id="TriTrypDB:BSAL_58640"/>
<sequence length="495" mass="52995">MDDKWIMETPETHDDNIRTECASTHEVASGVIDNLDEVSPARRKPNSALDKFIHTAKLGAGLFADSYDLFVIDSVLAILNEVRGLSTEQEQAQLGITDSSKGAVAAATSFGAVAGMLIFGFLSDRLGRRKLLVVTAACVAIGALACAVIVQPNDSITMSSQLVIFRVVVGIGIGGEYPLSAAATLETPGSDNSIIHKMLRAARLFCMQGGGMVTAAVVALMLIAAGCPLDYAWRILLGLGAIPALVAVYTRVQHMEETEGFTRNVEQGQESTLPATPVLEQLLKMKSVVLTTCSLWFLLDITFYGTAQFRSAIESKLFDDGPTAGGSPQDRLVHVTAFSLIVALAGLPGYLLSAHYVLKRFDVWLVQLAGFSALVFLYIGIGFLVDLNAPVVLSLVVFAFTFFVTNLGPNMTTFIIPPMMFPTNIRTTGHGIAAASGKLGAAIGSYLLPVFLHEYGLAAVMYFCGGVALVGMLVCMASLRVREICIWRESHRCLT</sequence>
<dbReference type="SUPFAM" id="SSF103473">
    <property type="entry name" value="MFS general substrate transporter"/>
    <property type="match status" value="1"/>
</dbReference>
<dbReference type="OrthoDB" id="433512at2759"/>
<dbReference type="InterPro" id="IPR036259">
    <property type="entry name" value="MFS_trans_sf"/>
</dbReference>
<dbReference type="PANTHER" id="PTHR23508">
    <property type="entry name" value="CARBOXYLIC ACID TRANSPORTER PROTEIN HOMOLOG"/>
    <property type="match status" value="1"/>
</dbReference>
<keyword evidence="2 5" id="KW-0812">Transmembrane</keyword>
<gene>
    <name evidence="7" type="ORF">BSAL_58640</name>
</gene>
<dbReference type="OMA" id="DKMWRVV"/>
<keyword evidence="4 5" id="KW-0472">Membrane</keyword>
<feature type="transmembrane region" description="Helical" evidence="5">
    <location>
        <begin position="163"/>
        <end position="183"/>
    </location>
</feature>
<dbReference type="GO" id="GO:0046943">
    <property type="term" value="F:carboxylic acid transmembrane transporter activity"/>
    <property type="evidence" value="ECO:0007669"/>
    <property type="project" value="TreeGrafter"/>
</dbReference>
<accession>A0A0S4IKD4</accession>
<dbReference type="GO" id="GO:0005886">
    <property type="term" value="C:plasma membrane"/>
    <property type="evidence" value="ECO:0007669"/>
    <property type="project" value="TreeGrafter"/>
</dbReference>
<dbReference type="Proteomes" id="UP000051952">
    <property type="component" value="Unassembled WGS sequence"/>
</dbReference>
<feature type="transmembrane region" description="Helical" evidence="5">
    <location>
        <begin position="364"/>
        <end position="385"/>
    </location>
</feature>
<evidence type="ECO:0000256" key="3">
    <source>
        <dbReference type="ARBA" id="ARBA00022989"/>
    </source>
</evidence>
<dbReference type="AlphaFoldDB" id="A0A0S4IKD4"/>
<evidence type="ECO:0000313" key="8">
    <source>
        <dbReference type="Proteomes" id="UP000051952"/>
    </source>
</evidence>
<comment type="subcellular location">
    <subcellularLocation>
        <location evidence="1">Membrane</location>
        <topology evidence="1">Multi-pass membrane protein</topology>
    </subcellularLocation>
</comment>
<dbReference type="InterPro" id="IPR020846">
    <property type="entry name" value="MFS_dom"/>
</dbReference>
<evidence type="ECO:0000256" key="1">
    <source>
        <dbReference type="ARBA" id="ARBA00004141"/>
    </source>
</evidence>